<dbReference type="AlphaFoldDB" id="A0AAD4MFW8"/>
<protein>
    <submittedName>
        <fullName evidence="2">Uncharacterized protein</fullName>
    </submittedName>
</protein>
<accession>A0AAD4MFW8</accession>
<dbReference type="EMBL" id="JAKKPZ010000759">
    <property type="protein sequence ID" value="KAI1692484.1"/>
    <property type="molecule type" value="Genomic_DNA"/>
</dbReference>
<sequence>MAPAQFPCSQCIVVDDSGIESHISAAHLNYFPFECSWCKETDQKYLAATKKHMTQHMAIYHNGKNSRYSVSEDDAKEVELKTLAMECRHLRRNAAAPQIPLSDLKSAFRVLNVLGAATSTGYAAQNGSDPDDDAIPQQQAECITKIEISDQNEQSVSQSNISSENNEISHPVLPKTEFSVNISIADEIDPLISPSTSTGPAATVETQQFITNPENNAPNAIILTKPEPSNSVSTVPIGLRLQAALSSCVPIDIDANERRRLVQNQPETSTAKKDTGARNPGIRGFRAPQNFLSRGRFGPSDTSIDSSQ</sequence>
<keyword evidence="3" id="KW-1185">Reference proteome</keyword>
<name>A0AAD4MFW8_9BILA</name>
<evidence type="ECO:0000313" key="2">
    <source>
        <dbReference type="EMBL" id="KAI1692484.1"/>
    </source>
</evidence>
<organism evidence="2 3">
    <name type="scientific">Ditylenchus destructor</name>
    <dbReference type="NCBI Taxonomy" id="166010"/>
    <lineage>
        <taxon>Eukaryota</taxon>
        <taxon>Metazoa</taxon>
        <taxon>Ecdysozoa</taxon>
        <taxon>Nematoda</taxon>
        <taxon>Chromadorea</taxon>
        <taxon>Rhabditida</taxon>
        <taxon>Tylenchina</taxon>
        <taxon>Tylenchomorpha</taxon>
        <taxon>Sphaerularioidea</taxon>
        <taxon>Anguinidae</taxon>
        <taxon>Anguininae</taxon>
        <taxon>Ditylenchus</taxon>
    </lineage>
</organism>
<evidence type="ECO:0000313" key="3">
    <source>
        <dbReference type="Proteomes" id="UP001201812"/>
    </source>
</evidence>
<dbReference type="Proteomes" id="UP001201812">
    <property type="component" value="Unassembled WGS sequence"/>
</dbReference>
<evidence type="ECO:0000256" key="1">
    <source>
        <dbReference type="SAM" id="MobiDB-lite"/>
    </source>
</evidence>
<comment type="caution">
    <text evidence="2">The sequence shown here is derived from an EMBL/GenBank/DDBJ whole genome shotgun (WGS) entry which is preliminary data.</text>
</comment>
<reference evidence="2" key="1">
    <citation type="submission" date="2022-01" db="EMBL/GenBank/DDBJ databases">
        <title>Genome Sequence Resource for Two Populations of Ditylenchus destructor, the Migratory Endoparasitic Phytonematode.</title>
        <authorList>
            <person name="Zhang H."/>
            <person name="Lin R."/>
            <person name="Xie B."/>
        </authorList>
    </citation>
    <scope>NUCLEOTIDE SEQUENCE</scope>
    <source>
        <strain evidence="2">BazhouSP</strain>
    </source>
</reference>
<feature type="region of interest" description="Disordered" evidence="1">
    <location>
        <begin position="259"/>
        <end position="308"/>
    </location>
</feature>
<gene>
    <name evidence="2" type="ORF">DdX_21228</name>
</gene>
<proteinExistence type="predicted"/>